<evidence type="ECO:0000256" key="1">
    <source>
        <dbReference type="ARBA" id="ARBA00004828"/>
    </source>
</evidence>
<dbReference type="KEGG" id="scd:Spica_0885"/>
<evidence type="ECO:0000256" key="9">
    <source>
        <dbReference type="HAMAP-Rule" id="MF_00082"/>
    </source>
</evidence>
<dbReference type="EMBL" id="CP002868">
    <property type="protein sequence ID" value="AEJ19039.1"/>
    <property type="molecule type" value="Genomic_DNA"/>
</dbReference>
<feature type="site" description="Transition state stabilizer" evidence="9">
    <location>
        <position position="251"/>
    </location>
</feature>
<comment type="similarity">
    <text evidence="9">Belongs to the acetylglutamate kinase family. ArgB subfamily.</text>
</comment>
<keyword evidence="9" id="KW-0963">Cytoplasm</keyword>
<dbReference type="PANTHER" id="PTHR23342">
    <property type="entry name" value="N-ACETYLGLUTAMATE SYNTHASE"/>
    <property type="match status" value="1"/>
</dbReference>
<gene>
    <name evidence="9" type="primary">argB</name>
    <name evidence="11" type="ordered locus">Spica_0885</name>
</gene>
<keyword evidence="5 9" id="KW-0547">Nucleotide-binding</keyword>
<dbReference type="PRINTS" id="PR00474">
    <property type="entry name" value="GLU5KINASE"/>
</dbReference>
<dbReference type="Proteomes" id="UP000000503">
    <property type="component" value="Chromosome"/>
</dbReference>
<feature type="binding site" evidence="9">
    <location>
        <position position="188"/>
    </location>
    <ligand>
        <name>substrate</name>
    </ligand>
</feature>
<dbReference type="PIRSF" id="PIRSF000728">
    <property type="entry name" value="NAGK"/>
    <property type="match status" value="1"/>
</dbReference>
<feature type="site" description="Transition state stabilizer" evidence="9">
    <location>
        <position position="33"/>
    </location>
</feature>
<evidence type="ECO:0000256" key="6">
    <source>
        <dbReference type="ARBA" id="ARBA00022777"/>
    </source>
</evidence>
<dbReference type="HAMAP" id="MF_00082">
    <property type="entry name" value="ArgB"/>
    <property type="match status" value="1"/>
</dbReference>
<evidence type="ECO:0000313" key="12">
    <source>
        <dbReference type="Proteomes" id="UP000000503"/>
    </source>
</evidence>
<accession>F8F1I6</accession>
<keyword evidence="3 9" id="KW-0028">Amino-acid biosynthesis</keyword>
<proteinExistence type="inferred from homology"/>
<comment type="subcellular location">
    <subcellularLocation>
        <location evidence="9">Cytoplasm</location>
    </subcellularLocation>
</comment>
<keyword evidence="6 9" id="KW-0418">Kinase</keyword>
<sequence>MKEFSVSNEDRAQVLIQALPYIQKFMGKTIVVKYGGNAMINEDLKSAVIQDVVLMACVGIRTVLVHGGGPEIEYMLRKIGKESRFVNGLRYTDEETMEIVQMVLAGKVNKDIVSLIQQAGGQALGLCGLDGGLLQARRLVSFEGDLGLVGDISTVKTAVLEDVLERGYIPVISTVAQGIDDAAGHALNINADTAAARIAADLGAEKLILMTDVRGILKDVKDPDSLLQEIQRSELDSLIKEGIVSKGMIPKVDCCRLALDAGVRKAHIIDGRIPHALLLELFTDEGIGTQVVNEGGTSHE</sequence>
<dbReference type="FunFam" id="3.40.1160.10:FF:000004">
    <property type="entry name" value="Acetylglutamate kinase"/>
    <property type="match status" value="1"/>
</dbReference>
<feature type="domain" description="Aspartate/glutamate/uridylate kinase" evidence="10">
    <location>
        <begin position="28"/>
        <end position="270"/>
    </location>
</feature>
<evidence type="ECO:0000313" key="11">
    <source>
        <dbReference type="EMBL" id="AEJ19039.1"/>
    </source>
</evidence>
<dbReference type="GO" id="GO:0042450">
    <property type="term" value="P:L-arginine biosynthetic process via ornithine"/>
    <property type="evidence" value="ECO:0007669"/>
    <property type="project" value="UniProtKB-UniRule"/>
</dbReference>
<dbReference type="GO" id="GO:0005524">
    <property type="term" value="F:ATP binding"/>
    <property type="evidence" value="ECO:0007669"/>
    <property type="project" value="UniProtKB-UniRule"/>
</dbReference>
<evidence type="ECO:0000256" key="4">
    <source>
        <dbReference type="ARBA" id="ARBA00022679"/>
    </source>
</evidence>
<dbReference type="eggNOG" id="COG0548">
    <property type="taxonomic scope" value="Bacteria"/>
</dbReference>
<keyword evidence="4 9" id="KW-0808">Transferase</keyword>
<dbReference type="EC" id="2.7.2.8" evidence="9"/>
<dbReference type="HOGENOM" id="CLU_053680_0_0_12"/>
<name>F8F1I6_GRAC1</name>
<feature type="binding site" evidence="9">
    <location>
        <position position="90"/>
    </location>
    <ligand>
        <name>substrate</name>
    </ligand>
</feature>
<keyword evidence="12" id="KW-1185">Reference proteome</keyword>
<comment type="pathway">
    <text evidence="1 9">Amino-acid biosynthesis; L-arginine biosynthesis; N(2)-acetyl-L-ornithine from L-glutamate: step 2/4.</text>
</comment>
<dbReference type="UniPathway" id="UPA00068">
    <property type="reaction ID" value="UER00107"/>
</dbReference>
<dbReference type="STRING" id="744872.Spica_0885"/>
<protein>
    <recommendedName>
        <fullName evidence="9">Acetylglutamate kinase</fullName>
        <ecNumber evidence="9">2.7.2.8</ecNumber>
    </recommendedName>
    <alternativeName>
        <fullName evidence="9">N-acetyl-L-glutamate 5-phosphotransferase</fullName>
    </alternativeName>
    <alternativeName>
        <fullName evidence="9">NAG kinase</fullName>
        <shortName evidence="9">NAGK</shortName>
    </alternativeName>
</protein>
<keyword evidence="2 9" id="KW-0055">Arginine biosynthesis</keyword>
<dbReference type="CDD" id="cd04250">
    <property type="entry name" value="AAK_NAGK-C"/>
    <property type="match status" value="1"/>
</dbReference>
<dbReference type="AlphaFoldDB" id="F8F1I6"/>
<evidence type="ECO:0000256" key="8">
    <source>
        <dbReference type="ARBA" id="ARBA00048141"/>
    </source>
</evidence>
<evidence type="ECO:0000256" key="3">
    <source>
        <dbReference type="ARBA" id="ARBA00022605"/>
    </source>
</evidence>
<organism evidence="11 12">
    <name type="scientific">Gracilinema caldarium (strain ATCC 51460 / DSM 7334 / H1)</name>
    <name type="common">Treponema caldarium</name>
    <dbReference type="NCBI Taxonomy" id="744872"/>
    <lineage>
        <taxon>Bacteria</taxon>
        <taxon>Pseudomonadati</taxon>
        <taxon>Spirochaetota</taxon>
        <taxon>Spirochaetia</taxon>
        <taxon>Spirochaetales</taxon>
        <taxon>Breznakiellaceae</taxon>
        <taxon>Gracilinema</taxon>
    </lineage>
</organism>
<dbReference type="InterPro" id="IPR037528">
    <property type="entry name" value="ArgB"/>
</dbReference>
<evidence type="ECO:0000256" key="5">
    <source>
        <dbReference type="ARBA" id="ARBA00022741"/>
    </source>
</evidence>
<evidence type="ECO:0000256" key="7">
    <source>
        <dbReference type="ARBA" id="ARBA00022840"/>
    </source>
</evidence>
<dbReference type="PANTHER" id="PTHR23342:SF0">
    <property type="entry name" value="N-ACETYLGLUTAMATE SYNTHASE, MITOCHONDRIAL"/>
    <property type="match status" value="1"/>
</dbReference>
<dbReference type="InterPro" id="IPR041727">
    <property type="entry name" value="NAGK-C"/>
</dbReference>
<dbReference type="Gene3D" id="3.40.1160.10">
    <property type="entry name" value="Acetylglutamate kinase-like"/>
    <property type="match status" value="1"/>
</dbReference>
<dbReference type="SUPFAM" id="SSF53633">
    <property type="entry name" value="Carbamate kinase-like"/>
    <property type="match status" value="1"/>
</dbReference>
<evidence type="ECO:0000259" key="10">
    <source>
        <dbReference type="Pfam" id="PF00696"/>
    </source>
</evidence>
<keyword evidence="7 9" id="KW-0067">ATP-binding</keyword>
<feature type="binding site" evidence="9">
    <location>
        <begin position="68"/>
        <end position="69"/>
    </location>
    <ligand>
        <name>substrate</name>
    </ligand>
</feature>
<comment type="catalytic activity">
    <reaction evidence="8 9">
        <text>N-acetyl-L-glutamate + ATP = N-acetyl-L-glutamyl 5-phosphate + ADP</text>
        <dbReference type="Rhea" id="RHEA:14629"/>
        <dbReference type="ChEBI" id="CHEBI:30616"/>
        <dbReference type="ChEBI" id="CHEBI:44337"/>
        <dbReference type="ChEBI" id="CHEBI:57936"/>
        <dbReference type="ChEBI" id="CHEBI:456216"/>
        <dbReference type="EC" id="2.7.2.8"/>
    </reaction>
</comment>
<dbReference type="GO" id="GO:0003991">
    <property type="term" value="F:acetylglutamate kinase activity"/>
    <property type="evidence" value="ECO:0007669"/>
    <property type="project" value="UniProtKB-UniRule"/>
</dbReference>
<dbReference type="Pfam" id="PF00696">
    <property type="entry name" value="AA_kinase"/>
    <property type="match status" value="1"/>
</dbReference>
<dbReference type="InterPro" id="IPR001057">
    <property type="entry name" value="Glu/AcGlu_kinase"/>
</dbReference>
<comment type="function">
    <text evidence="9">Catalyzes the ATP-dependent phosphorylation of N-acetyl-L-glutamate.</text>
</comment>
<dbReference type="RefSeq" id="WP_013968350.1">
    <property type="nucleotide sequence ID" value="NC_015732.1"/>
</dbReference>
<dbReference type="InterPro" id="IPR001048">
    <property type="entry name" value="Asp/Glu/Uridylate_kinase"/>
</dbReference>
<dbReference type="InterPro" id="IPR036393">
    <property type="entry name" value="AceGlu_kinase-like_sf"/>
</dbReference>
<dbReference type="GO" id="GO:0005737">
    <property type="term" value="C:cytoplasm"/>
    <property type="evidence" value="ECO:0007669"/>
    <property type="project" value="UniProtKB-SubCell"/>
</dbReference>
<evidence type="ECO:0000256" key="2">
    <source>
        <dbReference type="ARBA" id="ARBA00022571"/>
    </source>
</evidence>
<reference evidence="12" key="1">
    <citation type="journal article" date="2013" name="Stand. Genomic Sci.">
        <title>Genome sequence of the thermophilic fresh-water bacterium Spirochaeta caldaria type strain (H1(T)), reclassification of Spirochaeta caldaria, Spirochaeta stenostrepta, and Spirochaeta zuelzerae in the genus Treponema as Treponema caldaria comb. nov., Treponema stenostrepta comb. nov., and Treponema zuelzerae comb. nov., and emendation of the genus Treponema.</title>
        <authorList>
            <person name="Abt B."/>
            <person name="Goker M."/>
            <person name="Scheuner C."/>
            <person name="Han C."/>
            <person name="Lu M."/>
            <person name="Misra M."/>
            <person name="Lapidus A."/>
            <person name="Nolan M."/>
            <person name="Lucas S."/>
            <person name="Hammon N."/>
            <person name="Deshpande S."/>
            <person name="Cheng J.F."/>
            <person name="Tapia R."/>
            <person name="Goodwin L.A."/>
            <person name="Pitluck S."/>
            <person name="Liolios K."/>
            <person name="Pagani I."/>
            <person name="Ivanova N."/>
            <person name="Mavromatis K."/>
            <person name="Mikhailova N."/>
            <person name="Huntemann M."/>
            <person name="Pati A."/>
            <person name="Chen A."/>
            <person name="Palaniappan K."/>
            <person name="Land M."/>
            <person name="Hauser L."/>
            <person name="Jeffries C.D."/>
            <person name="Rohde M."/>
            <person name="Spring S."/>
            <person name="Gronow S."/>
            <person name="Detter J.C."/>
            <person name="Bristow J."/>
            <person name="Eisen J.A."/>
            <person name="Markowitz V."/>
            <person name="Hugenholtz P."/>
            <person name="Kyrpides N.C."/>
            <person name="Woyke T."/>
            <person name="Klenk H.P."/>
        </authorList>
    </citation>
    <scope>NUCLEOTIDE SEQUENCE</scope>
    <source>
        <strain evidence="12">ATCC 51460 / DSM 7334 / H1</strain>
    </source>
</reference>
<dbReference type="InterPro" id="IPR004662">
    <property type="entry name" value="AcgluKinase_fam"/>
</dbReference>
<dbReference type="NCBIfam" id="TIGR00761">
    <property type="entry name" value="argB"/>
    <property type="match status" value="1"/>
</dbReference>